<dbReference type="EMBL" id="WEIA01000034">
    <property type="protein sequence ID" value="NLR24389.1"/>
    <property type="molecule type" value="Genomic_DNA"/>
</dbReference>
<reference evidence="1" key="1">
    <citation type="submission" date="2019-10" db="EMBL/GenBank/DDBJ databases">
        <authorList>
            <person name="Paulsen S."/>
        </authorList>
    </citation>
    <scope>NUCLEOTIDE SEQUENCE</scope>
    <source>
        <strain evidence="1">LMG 19692</strain>
    </source>
</reference>
<proteinExistence type="predicted"/>
<dbReference type="Proteomes" id="UP000646877">
    <property type="component" value="Unassembled WGS sequence"/>
</dbReference>
<sequence>MSRNQRYEQARKAKGEKKVTMWIPENAEVEVRQMCEFLCENPHHVPYMARSLVTGKFKKAV</sequence>
<evidence type="ECO:0000313" key="2">
    <source>
        <dbReference type="Proteomes" id="UP000646877"/>
    </source>
</evidence>
<protein>
    <submittedName>
        <fullName evidence="1">Uncharacterized protein</fullName>
    </submittedName>
</protein>
<dbReference type="AlphaFoldDB" id="A0A8I2HB16"/>
<name>A0A8I2HB16_9GAMM</name>
<organism evidence="1 2">
    <name type="scientific">Pseudoalteromonas maricaloris</name>
    <dbReference type="NCBI Taxonomy" id="184924"/>
    <lineage>
        <taxon>Bacteria</taxon>
        <taxon>Pseudomonadati</taxon>
        <taxon>Pseudomonadota</taxon>
        <taxon>Gammaproteobacteria</taxon>
        <taxon>Alteromonadales</taxon>
        <taxon>Pseudoalteromonadaceae</taxon>
        <taxon>Pseudoalteromonas</taxon>
    </lineage>
</organism>
<comment type="caution">
    <text evidence="1">The sequence shown here is derived from an EMBL/GenBank/DDBJ whole genome shotgun (WGS) entry which is preliminary data.</text>
</comment>
<evidence type="ECO:0000313" key="1">
    <source>
        <dbReference type="EMBL" id="NLR24389.1"/>
    </source>
</evidence>
<gene>
    <name evidence="1" type="ORF">F9Y85_24415</name>
</gene>
<accession>A0A8I2HB16</accession>